<feature type="transmembrane region" description="Helical" evidence="20">
    <location>
        <begin position="161"/>
        <end position="181"/>
    </location>
</feature>
<keyword evidence="14" id="KW-0443">Lipid metabolism</keyword>
<evidence type="ECO:0000256" key="2">
    <source>
        <dbReference type="ARBA" id="ARBA00004651"/>
    </source>
</evidence>
<evidence type="ECO:0000256" key="13">
    <source>
        <dbReference type="ARBA" id="ARBA00022989"/>
    </source>
</evidence>
<evidence type="ECO:0000313" key="21">
    <source>
        <dbReference type="EMBL" id="PYD76541.1"/>
    </source>
</evidence>
<evidence type="ECO:0000256" key="18">
    <source>
        <dbReference type="RuleBase" id="RU003938"/>
    </source>
</evidence>
<keyword evidence="15 20" id="KW-0472">Membrane</keyword>
<dbReference type="UniPathway" id="UPA00557">
    <property type="reaction ID" value="UER00614"/>
</dbReference>
<proteinExistence type="inferred from homology"/>
<dbReference type="GO" id="GO:0016024">
    <property type="term" value="P:CDP-diacylglycerol biosynthetic process"/>
    <property type="evidence" value="ECO:0007669"/>
    <property type="project" value="UniProtKB-UniPathway"/>
</dbReference>
<evidence type="ECO:0000256" key="10">
    <source>
        <dbReference type="ARBA" id="ARBA00022679"/>
    </source>
</evidence>
<comment type="subcellular location">
    <subcellularLocation>
        <location evidence="2">Cell membrane</location>
        <topology evidence="2">Multi-pass membrane protein</topology>
    </subcellularLocation>
</comment>
<protein>
    <recommendedName>
        <fullName evidence="7 18">Phosphatidate cytidylyltransferase</fullName>
        <ecNumber evidence="6 18">2.7.7.41</ecNumber>
    </recommendedName>
</protein>
<evidence type="ECO:0000256" key="3">
    <source>
        <dbReference type="ARBA" id="ARBA00005119"/>
    </source>
</evidence>
<evidence type="ECO:0000256" key="5">
    <source>
        <dbReference type="ARBA" id="ARBA00010185"/>
    </source>
</evidence>
<evidence type="ECO:0000256" key="16">
    <source>
        <dbReference type="ARBA" id="ARBA00023209"/>
    </source>
</evidence>
<dbReference type="GO" id="GO:0005886">
    <property type="term" value="C:plasma membrane"/>
    <property type="evidence" value="ECO:0007669"/>
    <property type="project" value="UniProtKB-SubCell"/>
</dbReference>
<sequence length="306" mass="30910">MPCLKSFPGAKGASVQDRSDPTPTVVPFPSSATRTPPGKNSGRGWKDLRARVLSAAVIIPLAALCVWAGGVAYAAMIVLAMVGMASEWGRLFSLSARSWRGILYLLWPLACAACALTGQWGGAFLVMGVAFVFGPALWAGQVAVGCAGVSLLWLRFMTHPGAGVVLFVVACVALSDTGAYLTGRAVGGPKLAPRISPAKTWSGSCGGLLCAVAGGAVIAALLPDALPGCAWRGAMMGGVMAIAAQAGDLAESALKRARGVKDSGALIPGHGGLLDRFDGLLVAAPLAALISLGAAAGAAFWYVGLH</sequence>
<gene>
    <name evidence="21" type="ORF">CFR71_03155</name>
</gene>
<evidence type="ECO:0000256" key="12">
    <source>
        <dbReference type="ARBA" id="ARBA00022695"/>
    </source>
</evidence>
<keyword evidence="16" id="KW-0594">Phospholipid biosynthesis</keyword>
<evidence type="ECO:0000256" key="4">
    <source>
        <dbReference type="ARBA" id="ARBA00005189"/>
    </source>
</evidence>
<dbReference type="Proteomes" id="UP000247609">
    <property type="component" value="Unassembled WGS sequence"/>
</dbReference>
<comment type="pathway">
    <text evidence="4">Lipid metabolism.</text>
</comment>
<keyword evidence="12 18" id="KW-0548">Nucleotidyltransferase</keyword>
<keyword evidence="13 20" id="KW-1133">Transmembrane helix</keyword>
<dbReference type="AlphaFoldDB" id="A0A318QGC9"/>
<keyword evidence="10 18" id="KW-0808">Transferase</keyword>
<evidence type="ECO:0000256" key="7">
    <source>
        <dbReference type="ARBA" id="ARBA00019373"/>
    </source>
</evidence>
<evidence type="ECO:0000256" key="6">
    <source>
        <dbReference type="ARBA" id="ARBA00012487"/>
    </source>
</evidence>
<evidence type="ECO:0000313" key="22">
    <source>
        <dbReference type="Proteomes" id="UP000247609"/>
    </source>
</evidence>
<organism evidence="21 22">
    <name type="scientific">Novacetimonas pomaceti</name>
    <dbReference type="NCBI Taxonomy" id="2021998"/>
    <lineage>
        <taxon>Bacteria</taxon>
        <taxon>Pseudomonadati</taxon>
        <taxon>Pseudomonadota</taxon>
        <taxon>Alphaproteobacteria</taxon>
        <taxon>Acetobacterales</taxon>
        <taxon>Acetobacteraceae</taxon>
        <taxon>Novacetimonas</taxon>
    </lineage>
</organism>
<dbReference type="PANTHER" id="PTHR46382:SF1">
    <property type="entry name" value="PHOSPHATIDATE CYTIDYLYLTRANSFERASE"/>
    <property type="match status" value="1"/>
</dbReference>
<keyword evidence="9" id="KW-0444">Lipid biosynthesis</keyword>
<dbReference type="Pfam" id="PF01148">
    <property type="entry name" value="CTP_transf_1"/>
    <property type="match status" value="1"/>
</dbReference>
<evidence type="ECO:0000256" key="1">
    <source>
        <dbReference type="ARBA" id="ARBA00001698"/>
    </source>
</evidence>
<evidence type="ECO:0000256" key="19">
    <source>
        <dbReference type="SAM" id="MobiDB-lite"/>
    </source>
</evidence>
<dbReference type="PANTHER" id="PTHR46382">
    <property type="entry name" value="PHOSPHATIDATE CYTIDYLYLTRANSFERASE"/>
    <property type="match status" value="1"/>
</dbReference>
<feature type="transmembrane region" description="Helical" evidence="20">
    <location>
        <begin position="280"/>
        <end position="303"/>
    </location>
</feature>
<reference evidence="21 22" key="1">
    <citation type="submission" date="2017-07" db="EMBL/GenBank/DDBJ databases">
        <title>A draft genome sequence of Komagataeibacter sp. T5K1.</title>
        <authorList>
            <person name="Skraban J."/>
            <person name="Cleenwerck I."/>
            <person name="Vandamme P."/>
            <person name="Trcek J."/>
        </authorList>
    </citation>
    <scope>NUCLEOTIDE SEQUENCE [LARGE SCALE GENOMIC DNA]</scope>
    <source>
        <strain evidence="21 22">T5K1</strain>
    </source>
</reference>
<accession>A0A318QGC9</accession>
<comment type="caution">
    <text evidence="21">The sequence shown here is derived from an EMBL/GenBank/DDBJ whole genome shotgun (WGS) entry which is preliminary data.</text>
</comment>
<feature type="transmembrane region" description="Helical" evidence="20">
    <location>
        <begin position="136"/>
        <end position="154"/>
    </location>
</feature>
<keyword evidence="11 18" id="KW-0812">Transmembrane</keyword>
<evidence type="ECO:0000256" key="20">
    <source>
        <dbReference type="SAM" id="Phobius"/>
    </source>
</evidence>
<evidence type="ECO:0000256" key="8">
    <source>
        <dbReference type="ARBA" id="ARBA00022475"/>
    </source>
</evidence>
<feature type="region of interest" description="Disordered" evidence="19">
    <location>
        <begin position="1"/>
        <end position="43"/>
    </location>
</feature>
<dbReference type="EMBL" id="NOXG01000002">
    <property type="protein sequence ID" value="PYD76541.1"/>
    <property type="molecule type" value="Genomic_DNA"/>
</dbReference>
<evidence type="ECO:0000256" key="15">
    <source>
        <dbReference type="ARBA" id="ARBA00023136"/>
    </source>
</evidence>
<dbReference type="GO" id="GO:0004605">
    <property type="term" value="F:phosphatidate cytidylyltransferase activity"/>
    <property type="evidence" value="ECO:0007669"/>
    <property type="project" value="UniProtKB-EC"/>
</dbReference>
<feature type="transmembrane region" description="Helical" evidence="20">
    <location>
        <begin position="201"/>
        <end position="222"/>
    </location>
</feature>
<keyword evidence="8" id="KW-1003">Cell membrane</keyword>
<comment type="catalytic activity">
    <reaction evidence="1 18">
        <text>a 1,2-diacyl-sn-glycero-3-phosphate + CTP + H(+) = a CDP-1,2-diacyl-sn-glycerol + diphosphate</text>
        <dbReference type="Rhea" id="RHEA:16229"/>
        <dbReference type="ChEBI" id="CHEBI:15378"/>
        <dbReference type="ChEBI" id="CHEBI:33019"/>
        <dbReference type="ChEBI" id="CHEBI:37563"/>
        <dbReference type="ChEBI" id="CHEBI:58332"/>
        <dbReference type="ChEBI" id="CHEBI:58608"/>
        <dbReference type="EC" id="2.7.7.41"/>
    </reaction>
</comment>
<feature type="transmembrane region" description="Helical" evidence="20">
    <location>
        <begin position="52"/>
        <end position="82"/>
    </location>
</feature>
<keyword evidence="17" id="KW-1208">Phospholipid metabolism</keyword>
<evidence type="ECO:0000256" key="14">
    <source>
        <dbReference type="ARBA" id="ARBA00023098"/>
    </source>
</evidence>
<dbReference type="InterPro" id="IPR000374">
    <property type="entry name" value="PC_trans"/>
</dbReference>
<comment type="pathway">
    <text evidence="3 18">Phospholipid metabolism; CDP-diacylglycerol biosynthesis; CDP-diacylglycerol from sn-glycerol 3-phosphate: step 3/3.</text>
</comment>
<feature type="transmembrane region" description="Helical" evidence="20">
    <location>
        <begin position="229"/>
        <end position="247"/>
    </location>
</feature>
<feature type="transmembrane region" description="Helical" evidence="20">
    <location>
        <begin position="103"/>
        <end position="130"/>
    </location>
</feature>
<evidence type="ECO:0000256" key="9">
    <source>
        <dbReference type="ARBA" id="ARBA00022516"/>
    </source>
</evidence>
<comment type="similarity">
    <text evidence="5 18">Belongs to the CDS family.</text>
</comment>
<dbReference type="PROSITE" id="PS01315">
    <property type="entry name" value="CDS"/>
    <property type="match status" value="1"/>
</dbReference>
<dbReference type="EC" id="2.7.7.41" evidence="6 18"/>
<evidence type="ECO:0000256" key="11">
    <source>
        <dbReference type="ARBA" id="ARBA00022692"/>
    </source>
</evidence>
<evidence type="ECO:0000256" key="17">
    <source>
        <dbReference type="ARBA" id="ARBA00023264"/>
    </source>
</evidence>
<name>A0A318QGC9_9PROT</name>